<protein>
    <recommendedName>
        <fullName evidence="2">DUF427 domain-containing protein</fullName>
    </recommendedName>
</protein>
<evidence type="ECO:0000313" key="4">
    <source>
        <dbReference type="Proteomes" id="UP000245048"/>
    </source>
</evidence>
<dbReference type="Proteomes" id="UP000245048">
    <property type="component" value="Unassembled WGS sequence"/>
</dbReference>
<comment type="caution">
    <text evidence="3">The sequence shown here is derived from an EMBL/GenBank/DDBJ whole genome shotgun (WGS) entry which is preliminary data.</text>
</comment>
<dbReference type="PANTHER" id="PTHR43058:SF1">
    <property type="entry name" value="DUF427 DOMAIN-CONTAINING PROTEIN"/>
    <property type="match status" value="1"/>
</dbReference>
<accession>A0A2U1V3I4</accession>
<sequence length="165" mass="18322">MDRPQRVEPGPGQESVWDYPRPPRLEPVPERLRVVFAGQVVAETTAGWRVLETSHPPVYYFPPADIRPGVLQPAPGQSWCEWKGRAAYWTLALDGHTAPEAAWSYPEPVPAFRPIAGHLAFYAGRVDSCWVGEEQARPQPGGFYGGWVTSRVTGPFKGEPGTRGW</sequence>
<feature type="domain" description="DUF427" evidence="2">
    <location>
        <begin position="33"/>
        <end position="123"/>
    </location>
</feature>
<dbReference type="EMBL" id="PDOA01000007">
    <property type="protein sequence ID" value="PWC28456.1"/>
    <property type="molecule type" value="Genomic_DNA"/>
</dbReference>
<organism evidence="3 4">
    <name type="scientific">Teichococcus aestuarii</name>
    <dbReference type="NCBI Taxonomy" id="568898"/>
    <lineage>
        <taxon>Bacteria</taxon>
        <taxon>Pseudomonadati</taxon>
        <taxon>Pseudomonadota</taxon>
        <taxon>Alphaproteobacteria</taxon>
        <taxon>Acetobacterales</taxon>
        <taxon>Roseomonadaceae</taxon>
        <taxon>Roseomonas</taxon>
    </lineage>
</organism>
<proteinExistence type="predicted"/>
<reference evidence="4" key="1">
    <citation type="submission" date="2017-10" db="EMBL/GenBank/DDBJ databases">
        <authorList>
            <person name="Toshchakov S.V."/>
            <person name="Goeva M.A."/>
        </authorList>
    </citation>
    <scope>NUCLEOTIDE SEQUENCE [LARGE SCALE GENOMIC DNA]</scope>
    <source>
        <strain evidence="4">JR1/69-1-13</strain>
    </source>
</reference>
<dbReference type="Pfam" id="PF04248">
    <property type="entry name" value="NTP_transf_9"/>
    <property type="match status" value="1"/>
</dbReference>
<name>A0A2U1V3I4_9PROT</name>
<dbReference type="InterPro" id="IPR038694">
    <property type="entry name" value="DUF427_sf"/>
</dbReference>
<feature type="region of interest" description="Disordered" evidence="1">
    <location>
        <begin position="1"/>
        <end position="22"/>
    </location>
</feature>
<dbReference type="RefSeq" id="WP_109517278.1">
    <property type="nucleotide sequence ID" value="NZ_PDOA01000007.1"/>
</dbReference>
<dbReference type="Gene3D" id="2.170.150.40">
    <property type="entry name" value="Domain of unknown function (DUF427)"/>
    <property type="match status" value="1"/>
</dbReference>
<dbReference type="InterPro" id="IPR007361">
    <property type="entry name" value="DUF427"/>
</dbReference>
<keyword evidence="4" id="KW-1185">Reference proteome</keyword>
<gene>
    <name evidence="3" type="ORF">CR165_12225</name>
</gene>
<dbReference type="AlphaFoldDB" id="A0A2U1V3I4"/>
<dbReference type="PANTHER" id="PTHR43058">
    <property type="entry name" value="SLR0655 PROTEIN"/>
    <property type="match status" value="1"/>
</dbReference>
<evidence type="ECO:0000259" key="2">
    <source>
        <dbReference type="Pfam" id="PF04248"/>
    </source>
</evidence>
<evidence type="ECO:0000313" key="3">
    <source>
        <dbReference type="EMBL" id="PWC28456.1"/>
    </source>
</evidence>
<evidence type="ECO:0000256" key="1">
    <source>
        <dbReference type="SAM" id="MobiDB-lite"/>
    </source>
</evidence>
<dbReference type="OrthoDB" id="9815163at2"/>